<accession>A0ABQ0A858</accession>
<dbReference type="Proteomes" id="UP001465153">
    <property type="component" value="Unassembled WGS sequence"/>
</dbReference>
<keyword evidence="2" id="KW-1185">Reference proteome</keyword>
<evidence type="ECO:0000313" key="1">
    <source>
        <dbReference type="EMBL" id="GAA6167830.1"/>
    </source>
</evidence>
<sequence>MSNSDNSNSVSQIHTGTGHNVAGDLTIYNIDNVDLATELAVAVLVGCWNEKNEGDVEVITNLIDEPYESWIKKLRIIEGMQDSPLIHEQGSWSFKNRIQAFQTVSSRLFDNHLDSFQAIATSVFTTIDPQFELAPEERYAAAIYGKVLPHSQLVRKGLSEGLALIATKQGLLTNCSKHKGQYCASSVVKDVLSDSSWQLWASTQDIQIMLAESAPDHFIDEVERAVSHQDRPFDSLFAQEGVGGVSGRNYLTGLLWAIEGLAWAPEYISRSLVILGELDSHDPGGNWANRPLNSIIDILLPWLPHTTADIDRRIAAFKALEREYPNTAWRVLVQLLPNNTRTTSGTHIPTFRNFIPDDFNKEPSNDEYRTQIEAYSQLTIELASKSSLRLVDLVENIDNLLPSKFDDAIELLSEFSRNPDSDELRLELWEKCLEVYNKHKKFSDAQWAMQPEQNEKIKDASTALKPENPMLYSKRLFGRRSYDLFNENGDWRAQEERLAQERGRSISEIHNANGIEGVLEFSGCVGRPEVVGNILVSENLEIPIDTLKNLILSEVKEERSLASGYVWAKNYKEGSSWVLAAVDNWNVQEKVEFFLLLPFKKETWDTLNTSFDDISYEYWKHAVANAYHCDSTEEIYYAIDCLIKVDRPVSAIDCLSRILHSDKVVDSSKVAVALLQSIKTTEDVKRFDVHSFNELVNYIQNDDTVSDDDLVKIEWAYLPIINRGDNDSLQPQVLEKKLANEPSFFCEIIRYAYRSKFQKEKNEPSESEQNIAKNSRYLLDEWTKVPGVDAEGKFDADAFNNWFNLVQTECEESGHLEIAYQIVGRVLIFSPSNDENWILPELAEVLNGRELEGVRIGYRIAIRNSRGGHWVDPEGKPELELAQKYRTKSDEIELLGFHRFGRTLRELADGYQAEAESIIEQHSQKCDI</sequence>
<dbReference type="EMBL" id="BAABWN010000004">
    <property type="protein sequence ID" value="GAA6167830.1"/>
    <property type="molecule type" value="Genomic_DNA"/>
</dbReference>
<dbReference type="RefSeq" id="WP_353302479.1">
    <property type="nucleotide sequence ID" value="NZ_BAABWN010000004.1"/>
</dbReference>
<proteinExistence type="predicted"/>
<name>A0ABQ0A858_9GAMM</name>
<comment type="caution">
    <text evidence="1">The sequence shown here is derived from an EMBL/GenBank/DDBJ whole genome shotgun (WGS) entry which is preliminary data.</text>
</comment>
<organism evidence="1 2">
    <name type="scientific">Sessilibacter corallicola</name>
    <dbReference type="NCBI Taxonomy" id="2904075"/>
    <lineage>
        <taxon>Bacteria</taxon>
        <taxon>Pseudomonadati</taxon>
        <taxon>Pseudomonadota</taxon>
        <taxon>Gammaproteobacteria</taxon>
        <taxon>Cellvibrionales</taxon>
        <taxon>Cellvibrionaceae</taxon>
        <taxon>Sessilibacter</taxon>
    </lineage>
</organism>
<protein>
    <submittedName>
        <fullName evidence="1">Uncharacterized protein</fullName>
    </submittedName>
</protein>
<reference evidence="1 2" key="1">
    <citation type="submission" date="2024-04" db="EMBL/GenBank/DDBJ databases">
        <title>Draft genome sequence of Sessilibacter corallicola NBRC 116591.</title>
        <authorList>
            <person name="Miyakawa T."/>
            <person name="Kusuya Y."/>
            <person name="Miura T."/>
        </authorList>
    </citation>
    <scope>NUCLEOTIDE SEQUENCE [LARGE SCALE GENOMIC DNA]</scope>
    <source>
        <strain evidence="1 2">KU-00831-HH</strain>
    </source>
</reference>
<gene>
    <name evidence="1" type="ORF">NBRC116591_16400</name>
</gene>
<evidence type="ECO:0000313" key="2">
    <source>
        <dbReference type="Proteomes" id="UP001465153"/>
    </source>
</evidence>